<keyword evidence="3" id="KW-0539">Nucleus</keyword>
<comment type="caution">
    <text evidence="6">The sequence shown here is derived from an EMBL/GenBank/DDBJ whole genome shotgun (WGS) entry which is preliminary data.</text>
</comment>
<evidence type="ECO:0000256" key="4">
    <source>
        <dbReference type="SAM" id="MobiDB-lite"/>
    </source>
</evidence>
<evidence type="ECO:0000256" key="1">
    <source>
        <dbReference type="ARBA" id="ARBA00004123"/>
    </source>
</evidence>
<protein>
    <recommendedName>
        <fullName evidence="5">CG-1 domain-containing protein</fullName>
    </recommendedName>
</protein>
<name>A0AAV5F4E3_ELECO</name>
<reference evidence="6" key="2">
    <citation type="submission" date="2021-12" db="EMBL/GenBank/DDBJ databases">
        <title>Resequencing data analysis of finger millet.</title>
        <authorList>
            <person name="Hatakeyama M."/>
            <person name="Aluri S."/>
            <person name="Balachadran M.T."/>
            <person name="Sivarajan S.R."/>
            <person name="Poveda L."/>
            <person name="Shimizu-Inatsugi R."/>
            <person name="Schlapbach R."/>
            <person name="Sreeman S.M."/>
            <person name="Shimizu K.K."/>
        </authorList>
    </citation>
    <scope>NUCLEOTIDE SEQUENCE</scope>
</reference>
<dbReference type="GO" id="GO:0003712">
    <property type="term" value="F:transcription coregulator activity"/>
    <property type="evidence" value="ECO:0007669"/>
    <property type="project" value="TreeGrafter"/>
</dbReference>
<dbReference type="GO" id="GO:0005634">
    <property type="term" value="C:nucleus"/>
    <property type="evidence" value="ECO:0007669"/>
    <property type="project" value="UniProtKB-SubCell"/>
</dbReference>
<reference evidence="6" key="1">
    <citation type="journal article" date="2018" name="DNA Res.">
        <title>Multiple hybrid de novo genome assembly of finger millet, an orphan allotetraploid crop.</title>
        <authorList>
            <person name="Hatakeyama M."/>
            <person name="Aluri S."/>
            <person name="Balachadran M.T."/>
            <person name="Sivarajan S.R."/>
            <person name="Patrignani A."/>
            <person name="Gruter S."/>
            <person name="Poveda L."/>
            <person name="Shimizu-Inatsugi R."/>
            <person name="Baeten J."/>
            <person name="Francoijs K.J."/>
            <person name="Nataraja K.N."/>
            <person name="Reddy Y.A.N."/>
            <person name="Phadnis S."/>
            <person name="Ravikumar R.L."/>
            <person name="Schlapbach R."/>
            <person name="Sreeman S.M."/>
            <person name="Shimizu K.K."/>
        </authorList>
    </citation>
    <scope>NUCLEOTIDE SEQUENCE</scope>
</reference>
<keyword evidence="2" id="KW-0804">Transcription</keyword>
<feature type="domain" description="CG-1" evidence="5">
    <location>
        <begin position="1"/>
        <end position="94"/>
    </location>
</feature>
<sequence>MAFTLPGGSLFLFDRKVLRYFRKDGHNWRKKRDGKTVKEAHERLKSGSIDVLHCYYAHGEENENFQRRSYWMLEEDFMHIVLVHYLEVKGGKSSSRIRHDDVLQAAHMDIPLSHLPSQTTEGESSLSGQASEYEETESGNQQGLPATTANTSFYSHGEDNLPVFHDESGQIAFSGADSQLDLSSLNGMMKPNNGIHHMSLPRVSVPYEQFPFTEGPGIESFTFDEIYSNGLSIKDADGAGAGTDEGSLWQVRPRSRSSYTGHGATVLFMALNCKVTQFQLSGGLGGSFPTEDSFQQNERSLEEAINYPLLKTQSSNLSDILKDSFKKSDSFTRWMSKELGEVDDSQITSSSEVNWNSEDADTIIEATSRDQLDQFTVGPVLAQDQLFSIFDFVPSWTYAGSKTRVLITGRFLNPNEMKNASGHVCLEKSKFQHTLRLMELSDVTLHHTNLEGFLSM</sequence>
<dbReference type="PANTHER" id="PTHR23335:SF29">
    <property type="entry name" value="CALMODULIN-BINDING TRANSCRIPTION ACTIVATOR 1"/>
    <property type="match status" value="1"/>
</dbReference>
<dbReference type="GO" id="GO:0006357">
    <property type="term" value="P:regulation of transcription by RNA polymerase II"/>
    <property type="evidence" value="ECO:0007669"/>
    <property type="project" value="TreeGrafter"/>
</dbReference>
<comment type="subcellular location">
    <subcellularLocation>
        <location evidence="1">Nucleus</location>
    </subcellularLocation>
</comment>
<dbReference type="Pfam" id="PF03859">
    <property type="entry name" value="CG-1"/>
    <property type="match status" value="1"/>
</dbReference>
<dbReference type="AlphaFoldDB" id="A0AAV5F4E3"/>
<keyword evidence="7" id="KW-1185">Reference proteome</keyword>
<dbReference type="InterPro" id="IPR005559">
    <property type="entry name" value="CG-1_dom"/>
</dbReference>
<dbReference type="Proteomes" id="UP001054889">
    <property type="component" value="Unassembled WGS sequence"/>
</dbReference>
<organism evidence="6 7">
    <name type="scientific">Eleusine coracana subsp. coracana</name>
    <dbReference type="NCBI Taxonomy" id="191504"/>
    <lineage>
        <taxon>Eukaryota</taxon>
        <taxon>Viridiplantae</taxon>
        <taxon>Streptophyta</taxon>
        <taxon>Embryophyta</taxon>
        <taxon>Tracheophyta</taxon>
        <taxon>Spermatophyta</taxon>
        <taxon>Magnoliopsida</taxon>
        <taxon>Liliopsida</taxon>
        <taxon>Poales</taxon>
        <taxon>Poaceae</taxon>
        <taxon>PACMAD clade</taxon>
        <taxon>Chloridoideae</taxon>
        <taxon>Cynodonteae</taxon>
        <taxon>Eleusininae</taxon>
        <taxon>Eleusine</taxon>
    </lineage>
</organism>
<proteinExistence type="predicted"/>
<gene>
    <name evidence="6" type="primary">gb18852</name>
    <name evidence="6" type="ORF">PR202_gb18852</name>
</gene>
<feature type="region of interest" description="Disordered" evidence="4">
    <location>
        <begin position="114"/>
        <end position="152"/>
    </location>
</feature>
<dbReference type="PANTHER" id="PTHR23335">
    <property type="entry name" value="CALMODULIN-BINDING TRANSCRIPTION ACTIVATOR CAMTA"/>
    <property type="match status" value="1"/>
</dbReference>
<dbReference type="GO" id="GO:0003690">
    <property type="term" value="F:double-stranded DNA binding"/>
    <property type="evidence" value="ECO:0007669"/>
    <property type="project" value="TreeGrafter"/>
</dbReference>
<evidence type="ECO:0000256" key="3">
    <source>
        <dbReference type="ARBA" id="ARBA00023242"/>
    </source>
</evidence>
<evidence type="ECO:0000313" key="6">
    <source>
        <dbReference type="EMBL" id="GJN30539.1"/>
    </source>
</evidence>
<dbReference type="EMBL" id="BQKI01000082">
    <property type="protein sequence ID" value="GJN30539.1"/>
    <property type="molecule type" value="Genomic_DNA"/>
</dbReference>
<feature type="compositionally biased region" description="Polar residues" evidence="4">
    <location>
        <begin position="115"/>
        <end position="130"/>
    </location>
</feature>
<evidence type="ECO:0000256" key="2">
    <source>
        <dbReference type="ARBA" id="ARBA00023163"/>
    </source>
</evidence>
<evidence type="ECO:0000259" key="5">
    <source>
        <dbReference type="PROSITE" id="PS51437"/>
    </source>
</evidence>
<dbReference type="SMART" id="SM01076">
    <property type="entry name" value="CG-1"/>
    <property type="match status" value="1"/>
</dbReference>
<evidence type="ECO:0000313" key="7">
    <source>
        <dbReference type="Proteomes" id="UP001054889"/>
    </source>
</evidence>
<feature type="compositionally biased region" description="Polar residues" evidence="4">
    <location>
        <begin position="138"/>
        <end position="152"/>
    </location>
</feature>
<dbReference type="PROSITE" id="PS51437">
    <property type="entry name" value="CG_1"/>
    <property type="match status" value="1"/>
</dbReference>
<accession>A0AAV5F4E3</accession>